<dbReference type="SUPFAM" id="SSF56935">
    <property type="entry name" value="Porins"/>
    <property type="match status" value="1"/>
</dbReference>
<name>J9GGB2_9ZZZZ</name>
<organism evidence="1">
    <name type="scientific">gut metagenome</name>
    <dbReference type="NCBI Taxonomy" id="749906"/>
    <lineage>
        <taxon>unclassified sequences</taxon>
        <taxon>metagenomes</taxon>
        <taxon>organismal metagenomes</taxon>
    </lineage>
</organism>
<reference evidence="1" key="1">
    <citation type="journal article" date="2012" name="PLoS ONE">
        <title>Gene sets for utilization of primary and secondary nutrition supplies in the distal gut of endangered iberian lynx.</title>
        <authorList>
            <person name="Alcaide M."/>
            <person name="Messina E."/>
            <person name="Richter M."/>
            <person name="Bargiela R."/>
            <person name="Peplies J."/>
            <person name="Huws S.A."/>
            <person name="Newbold C.J."/>
            <person name="Golyshin P.N."/>
            <person name="Simon M.A."/>
            <person name="Lopez G."/>
            <person name="Yakimov M.M."/>
            <person name="Ferrer M."/>
        </authorList>
    </citation>
    <scope>NUCLEOTIDE SEQUENCE</scope>
</reference>
<sequence>MEANTPASSGYATTTLNVGELQNKGFELTIESTNIKTKNFTWNTSFNIAFNKNEIKALNYGQTELVERIGWDQRYKGQIAYVSRVGEAAGKMYGFVYDGTYKEEDFNITTGTNGKKIYTLKPGIPKFVEGCQPGDPKYKSLDGNDIIDEKDRTIIGNGHPLHTGGFTNNFTYKNWDASIFFQWSYGNDIFNINRLEMENPGDRKQLNQFASYNNRWSENNPNSNMPRVKAKGADQYSSLYVEDGSFLKLKSISLGYKFDSKLIKKVGLSAARVFFSAENIATFTSYSGSDPEVSTRHKVTTPGWDWSAYPRAFTASLGVNVTF</sequence>
<dbReference type="AlphaFoldDB" id="J9GGB2"/>
<accession>J9GGB2</accession>
<comment type="caution">
    <text evidence="1">The sequence shown here is derived from an EMBL/GenBank/DDBJ whole genome shotgun (WGS) entry which is preliminary data.</text>
</comment>
<proteinExistence type="predicted"/>
<gene>
    <name evidence="1" type="ORF">EVA_05914</name>
</gene>
<dbReference type="EMBL" id="AMCI01001307">
    <property type="protein sequence ID" value="EJX05979.1"/>
    <property type="molecule type" value="Genomic_DNA"/>
</dbReference>
<evidence type="ECO:0000313" key="1">
    <source>
        <dbReference type="EMBL" id="EJX05979.1"/>
    </source>
</evidence>
<protein>
    <submittedName>
        <fullName evidence="1">TonB-dependent Receptor Plug domain-containing protein</fullName>
    </submittedName>
</protein>
<keyword evidence="1" id="KW-0675">Receptor</keyword>